<keyword evidence="6" id="KW-0411">Iron-sulfur</keyword>
<dbReference type="Pfam" id="PF03167">
    <property type="entry name" value="UDG"/>
    <property type="match status" value="1"/>
</dbReference>
<feature type="non-terminal residue" evidence="9">
    <location>
        <position position="1"/>
    </location>
</feature>
<keyword evidence="7" id="KW-0234">DNA repair</keyword>
<evidence type="ECO:0000256" key="4">
    <source>
        <dbReference type="ARBA" id="ARBA00022801"/>
    </source>
</evidence>
<evidence type="ECO:0000256" key="6">
    <source>
        <dbReference type="ARBA" id="ARBA00023014"/>
    </source>
</evidence>
<name>A0A0F8YVG9_9ZZZZ</name>
<dbReference type="InterPro" id="IPR051536">
    <property type="entry name" value="UDG_Type-4/5"/>
</dbReference>
<gene>
    <name evidence="9" type="ORF">LCGC14_2849750</name>
</gene>
<evidence type="ECO:0000313" key="9">
    <source>
        <dbReference type="EMBL" id="KKK77820.1"/>
    </source>
</evidence>
<evidence type="ECO:0000256" key="2">
    <source>
        <dbReference type="ARBA" id="ARBA00022723"/>
    </source>
</evidence>
<dbReference type="PANTHER" id="PTHR33693">
    <property type="entry name" value="TYPE-5 URACIL-DNA GLYCOSYLASE"/>
    <property type="match status" value="1"/>
</dbReference>
<keyword evidence="3" id="KW-0227">DNA damage</keyword>
<feature type="domain" description="Uracil-DNA glycosylase-like" evidence="8">
    <location>
        <begin position="309"/>
        <end position="397"/>
    </location>
</feature>
<dbReference type="InterPro" id="IPR030934">
    <property type="entry name" value="Intein_C"/>
</dbReference>
<dbReference type="EMBL" id="LAZR01054767">
    <property type="protein sequence ID" value="KKK77820.1"/>
    <property type="molecule type" value="Genomic_DNA"/>
</dbReference>
<reference evidence="9" key="1">
    <citation type="journal article" date="2015" name="Nature">
        <title>Complex archaea that bridge the gap between prokaryotes and eukaryotes.</title>
        <authorList>
            <person name="Spang A."/>
            <person name="Saw J.H."/>
            <person name="Jorgensen S.L."/>
            <person name="Zaremba-Niedzwiedzka K."/>
            <person name="Martijn J."/>
            <person name="Lind A.E."/>
            <person name="van Eijk R."/>
            <person name="Schleper C."/>
            <person name="Guy L."/>
            <person name="Ettema T.J."/>
        </authorList>
    </citation>
    <scope>NUCLEOTIDE SEQUENCE</scope>
</reference>
<dbReference type="Gene3D" id="3.40.470.10">
    <property type="entry name" value="Uracil-DNA glycosylase-like domain"/>
    <property type="match status" value="1"/>
</dbReference>
<dbReference type="SUPFAM" id="SSF52141">
    <property type="entry name" value="Uracil-DNA glycosylase-like"/>
    <property type="match status" value="2"/>
</dbReference>
<evidence type="ECO:0000256" key="1">
    <source>
        <dbReference type="ARBA" id="ARBA00022485"/>
    </source>
</evidence>
<comment type="caution">
    <text evidence="9">The sequence shown here is derived from an EMBL/GenBank/DDBJ whole genome shotgun (WGS) entry which is preliminary data.</text>
</comment>
<evidence type="ECO:0000259" key="8">
    <source>
        <dbReference type="Pfam" id="PF03167"/>
    </source>
</evidence>
<dbReference type="InterPro" id="IPR005122">
    <property type="entry name" value="Uracil-DNA_glycosylase-like"/>
</dbReference>
<feature type="non-terminal residue" evidence="9">
    <location>
        <position position="398"/>
    </location>
</feature>
<keyword evidence="4" id="KW-0378">Hydrolase</keyword>
<sequence length="398" mass="43061">SPWTNEIAAGKNFVGAAGYTLERLLKRAGYDRPNFLVANSLWCFPGDVLVTAQNIQRAYRRSYSGPVVELRTKRGNLTGTPNHPILTRRGWFSLGKLHIGDYLVRSSGADGVSDGDPNIHYPPTTFHELFGALSQSGVRQRVAGTNMDFHGDGMDSNVEIISLNGLLPNRQQSSRLEEVGKYIFELANDCMAGLISNGSSAYSPPYFANAALSSPSGSMNYGQESVTFLPAHPSPAQLGSLGLIPSFDTAPIQGTCQSGGAATEPSHEVLDGLSSSVTFDEVLELRVRESSGHVFNLQTSSGQYSANGYVVSNCKPPTLNWTDQHWRPEVAKALAQCAPYLDDLVAQFKPRVVVPMGNVALRRSCGVSGIESRHSYVHESVWGIPAIPTFHPSYIMQG</sequence>
<dbReference type="Gene3D" id="2.170.16.10">
    <property type="entry name" value="Hedgehog/Intein (Hint) domain"/>
    <property type="match status" value="1"/>
</dbReference>
<dbReference type="AlphaFoldDB" id="A0A0F8YVG9"/>
<evidence type="ECO:0000256" key="3">
    <source>
        <dbReference type="ARBA" id="ARBA00022763"/>
    </source>
</evidence>
<dbReference type="GO" id="GO:0097506">
    <property type="term" value="F:deaminated base DNA N-glycosylase activity"/>
    <property type="evidence" value="ECO:0007669"/>
    <property type="project" value="UniProtKB-ARBA"/>
</dbReference>
<organism evidence="9">
    <name type="scientific">marine sediment metagenome</name>
    <dbReference type="NCBI Taxonomy" id="412755"/>
    <lineage>
        <taxon>unclassified sequences</taxon>
        <taxon>metagenomes</taxon>
        <taxon>ecological metagenomes</taxon>
    </lineage>
</organism>
<dbReference type="InterPro" id="IPR036895">
    <property type="entry name" value="Uracil-DNA_glycosylase-like_sf"/>
</dbReference>
<proteinExistence type="predicted"/>
<dbReference type="GO" id="GO:0046872">
    <property type="term" value="F:metal ion binding"/>
    <property type="evidence" value="ECO:0007669"/>
    <property type="project" value="UniProtKB-KW"/>
</dbReference>
<dbReference type="SUPFAM" id="SSF51294">
    <property type="entry name" value="Hedgehog/intein (Hint) domain"/>
    <property type="match status" value="1"/>
</dbReference>
<dbReference type="GO" id="GO:0051539">
    <property type="term" value="F:4 iron, 4 sulfur cluster binding"/>
    <property type="evidence" value="ECO:0007669"/>
    <property type="project" value="UniProtKB-KW"/>
</dbReference>
<dbReference type="PROSITE" id="PS50818">
    <property type="entry name" value="INTEIN_C_TER"/>
    <property type="match status" value="1"/>
</dbReference>
<evidence type="ECO:0000256" key="7">
    <source>
        <dbReference type="ARBA" id="ARBA00023204"/>
    </source>
</evidence>
<keyword evidence="5" id="KW-0408">Iron</keyword>
<evidence type="ECO:0000256" key="5">
    <source>
        <dbReference type="ARBA" id="ARBA00023004"/>
    </source>
</evidence>
<accession>A0A0F8YVG9</accession>
<dbReference type="CDD" id="cd00081">
    <property type="entry name" value="Hint"/>
    <property type="match status" value="1"/>
</dbReference>
<protein>
    <recommendedName>
        <fullName evidence="8">Uracil-DNA glycosylase-like domain-containing protein</fullName>
    </recommendedName>
</protein>
<dbReference type="GO" id="GO:0006281">
    <property type="term" value="P:DNA repair"/>
    <property type="evidence" value="ECO:0007669"/>
    <property type="project" value="UniProtKB-KW"/>
</dbReference>
<dbReference type="InterPro" id="IPR036844">
    <property type="entry name" value="Hint_dom_sf"/>
</dbReference>
<keyword evidence="1" id="KW-0004">4Fe-4S</keyword>
<dbReference type="PANTHER" id="PTHR33693:SF1">
    <property type="entry name" value="TYPE-4 URACIL-DNA GLYCOSYLASE"/>
    <property type="match status" value="1"/>
</dbReference>
<keyword evidence="2" id="KW-0479">Metal-binding</keyword>